<dbReference type="EMBL" id="VDEP01000003">
    <property type="protein sequence ID" value="KAA1138351.1"/>
    <property type="molecule type" value="Genomic_DNA"/>
</dbReference>
<comment type="caution">
    <text evidence="1">The sequence shown here is derived from an EMBL/GenBank/DDBJ whole genome shotgun (WGS) entry which is preliminary data.</text>
</comment>
<dbReference type="AlphaFoldDB" id="A0A5B0SK50"/>
<accession>A0A5B0SK50</accession>
<dbReference type="Proteomes" id="UP000325313">
    <property type="component" value="Unassembled WGS sequence"/>
</dbReference>
<sequence length="56" mass="6053">MTESLTAGHEKLRVNNDNKLAPLFPSTKLAILQTPIQWPAIPGQKSAKNVPDPSTS</sequence>
<evidence type="ECO:0000313" key="1">
    <source>
        <dbReference type="EMBL" id="KAA1138351.1"/>
    </source>
</evidence>
<organism evidence="1 2">
    <name type="scientific">Puccinia graminis f. sp. tritici</name>
    <dbReference type="NCBI Taxonomy" id="56615"/>
    <lineage>
        <taxon>Eukaryota</taxon>
        <taxon>Fungi</taxon>
        <taxon>Dikarya</taxon>
        <taxon>Basidiomycota</taxon>
        <taxon>Pucciniomycotina</taxon>
        <taxon>Pucciniomycetes</taxon>
        <taxon>Pucciniales</taxon>
        <taxon>Pucciniaceae</taxon>
        <taxon>Puccinia</taxon>
    </lineage>
</organism>
<proteinExistence type="predicted"/>
<protein>
    <submittedName>
        <fullName evidence="1">Uncharacterized protein</fullName>
    </submittedName>
</protein>
<reference evidence="1 2" key="1">
    <citation type="submission" date="2019-05" db="EMBL/GenBank/DDBJ databases">
        <title>Emergence of the Ug99 lineage of the wheat stem rust pathogen through somatic hybridization.</title>
        <authorList>
            <person name="Li F."/>
            <person name="Upadhyaya N.M."/>
            <person name="Sperschneider J."/>
            <person name="Matny O."/>
            <person name="Nguyen-Phuc H."/>
            <person name="Mago R."/>
            <person name="Raley C."/>
            <person name="Miller M.E."/>
            <person name="Silverstein K.A.T."/>
            <person name="Henningsen E."/>
            <person name="Hirsch C.D."/>
            <person name="Visser B."/>
            <person name="Pretorius Z.A."/>
            <person name="Steffenson B.J."/>
            <person name="Schwessinger B."/>
            <person name="Dodds P.N."/>
            <person name="Figueroa M."/>
        </authorList>
    </citation>
    <scope>NUCLEOTIDE SEQUENCE [LARGE SCALE GENOMIC DNA]</scope>
    <source>
        <strain evidence="1 2">Ug99</strain>
    </source>
</reference>
<name>A0A5B0SK50_PUCGR</name>
<gene>
    <name evidence="1" type="ORF">PGTUg99_032567</name>
</gene>
<evidence type="ECO:0000313" key="2">
    <source>
        <dbReference type="Proteomes" id="UP000325313"/>
    </source>
</evidence>